<dbReference type="Proteomes" id="UP000792457">
    <property type="component" value="Unassembled WGS sequence"/>
</dbReference>
<keyword evidence="1" id="KW-0547">Nucleotide-binding</keyword>
<dbReference type="PROSITE" id="PS00108">
    <property type="entry name" value="PROTEIN_KINASE_ST"/>
    <property type="match status" value="1"/>
</dbReference>
<keyword evidence="5" id="KW-1185">Reference proteome</keyword>
<sequence length="447" mass="51051">MENYRKLRLLGRGSEGYLICVYTERYSKFNLNFHILYITSLRKFENVHLLQRYLFSTVGLYRRLSDDKNVVLKEVYLGKMTKDDEEVTSNEVKVLSMLNHPNIIKYYDSFFDNDTIIIVMEYAPGGTLHDYLRMRNSAYLSEEELYVSDIQLYCVSHLNFYSKSCSKLPNLIFVFISLIFCISQSEGIRACSVWSKATRTQEWIVHAHSTFSFKEALSLFAQIVLGIHHVHSKNILHRDLKTQNIFLTQNKQIIKMGDFGISKVMNTRSKAVSLVGTPSYLSPELCEGCPYNEKIVSIWANISDSNRRCPENCLSSMSSDLFFHESFYVTLSGIVTKVMQGSIIIEEEWKPSKCTCNLLHSLLRKDASLRPSTAVLFAHPALMTVFPKLMLLGATSPIQPLRAKLSEQGETLTSSDFSVRAVSFPAGTTGLRHRNFLPPNVFVRSDL</sequence>
<protein>
    <recommendedName>
        <fullName evidence="3">Protein kinase domain-containing protein</fullName>
    </recommendedName>
</protein>
<reference evidence="4" key="1">
    <citation type="submission" date="2013-04" db="EMBL/GenBank/DDBJ databases">
        <authorList>
            <person name="Qu J."/>
            <person name="Murali S.C."/>
            <person name="Bandaranaike D."/>
            <person name="Bellair M."/>
            <person name="Blankenburg K."/>
            <person name="Chao H."/>
            <person name="Dinh H."/>
            <person name="Doddapaneni H."/>
            <person name="Downs B."/>
            <person name="Dugan-Rocha S."/>
            <person name="Elkadiri S."/>
            <person name="Gnanaolivu R.D."/>
            <person name="Hernandez B."/>
            <person name="Javaid M."/>
            <person name="Jayaseelan J.C."/>
            <person name="Lee S."/>
            <person name="Li M."/>
            <person name="Ming W."/>
            <person name="Munidasa M."/>
            <person name="Muniz J."/>
            <person name="Nguyen L."/>
            <person name="Ongeri F."/>
            <person name="Osuji N."/>
            <person name="Pu L.-L."/>
            <person name="Puazo M."/>
            <person name="Qu C."/>
            <person name="Quiroz J."/>
            <person name="Raj R."/>
            <person name="Weissenberger G."/>
            <person name="Xin Y."/>
            <person name="Zou X."/>
            <person name="Han Y."/>
            <person name="Richards S."/>
            <person name="Worley K."/>
            <person name="Muzny D."/>
            <person name="Gibbs R."/>
        </authorList>
    </citation>
    <scope>NUCLEOTIDE SEQUENCE</scope>
    <source>
        <strain evidence="4">Sampled in the wild</strain>
    </source>
</reference>
<dbReference type="InterPro" id="IPR008271">
    <property type="entry name" value="Ser/Thr_kinase_AS"/>
</dbReference>
<dbReference type="GO" id="GO:0004672">
    <property type="term" value="F:protein kinase activity"/>
    <property type="evidence" value="ECO:0007669"/>
    <property type="project" value="InterPro"/>
</dbReference>
<gene>
    <name evidence="4" type="ORF">J437_LFUL012887</name>
</gene>
<comment type="caution">
    <text evidence="4">The sequence shown here is derived from an EMBL/GenBank/DDBJ whole genome shotgun (WGS) entry which is preliminary data.</text>
</comment>
<proteinExistence type="predicted"/>
<dbReference type="SUPFAM" id="SSF56112">
    <property type="entry name" value="Protein kinase-like (PK-like)"/>
    <property type="match status" value="1"/>
</dbReference>
<dbReference type="OrthoDB" id="248923at2759"/>
<dbReference type="InterPro" id="IPR011009">
    <property type="entry name" value="Kinase-like_dom_sf"/>
</dbReference>
<dbReference type="GO" id="GO:0005524">
    <property type="term" value="F:ATP binding"/>
    <property type="evidence" value="ECO:0007669"/>
    <property type="project" value="UniProtKB-KW"/>
</dbReference>
<dbReference type="InterPro" id="IPR000719">
    <property type="entry name" value="Prot_kinase_dom"/>
</dbReference>
<dbReference type="SMART" id="SM00220">
    <property type="entry name" value="S_TKc"/>
    <property type="match status" value="1"/>
</dbReference>
<dbReference type="Gene3D" id="3.30.200.20">
    <property type="entry name" value="Phosphorylase Kinase, domain 1"/>
    <property type="match status" value="1"/>
</dbReference>
<dbReference type="PANTHER" id="PTHR44535:SF4">
    <property type="entry name" value="SERINE_THREONINE-PROTEIN KINASE NEK8"/>
    <property type="match status" value="1"/>
</dbReference>
<evidence type="ECO:0000259" key="3">
    <source>
        <dbReference type="PROSITE" id="PS50011"/>
    </source>
</evidence>
<dbReference type="InterPro" id="IPR051997">
    <property type="entry name" value="STK_NEK"/>
</dbReference>
<name>A0A8K0P493_LADFU</name>
<dbReference type="Gene3D" id="1.10.510.10">
    <property type="entry name" value="Transferase(Phosphotransferase) domain 1"/>
    <property type="match status" value="1"/>
</dbReference>
<dbReference type="GO" id="GO:0006950">
    <property type="term" value="P:response to stress"/>
    <property type="evidence" value="ECO:0007669"/>
    <property type="project" value="UniProtKB-ARBA"/>
</dbReference>
<accession>A0A8K0P493</accession>
<keyword evidence="2" id="KW-0067">ATP-binding</keyword>
<evidence type="ECO:0000256" key="1">
    <source>
        <dbReference type="ARBA" id="ARBA00022741"/>
    </source>
</evidence>
<dbReference type="PROSITE" id="PS50011">
    <property type="entry name" value="PROTEIN_KINASE_DOM"/>
    <property type="match status" value="1"/>
</dbReference>
<feature type="domain" description="Protein kinase" evidence="3">
    <location>
        <begin position="4"/>
        <end position="382"/>
    </location>
</feature>
<dbReference type="EMBL" id="KZ308629">
    <property type="protein sequence ID" value="KAG8232537.1"/>
    <property type="molecule type" value="Genomic_DNA"/>
</dbReference>
<organism evidence="4 5">
    <name type="scientific">Ladona fulva</name>
    <name type="common">Scarce chaser dragonfly</name>
    <name type="synonym">Libellula fulva</name>
    <dbReference type="NCBI Taxonomy" id="123851"/>
    <lineage>
        <taxon>Eukaryota</taxon>
        <taxon>Metazoa</taxon>
        <taxon>Ecdysozoa</taxon>
        <taxon>Arthropoda</taxon>
        <taxon>Hexapoda</taxon>
        <taxon>Insecta</taxon>
        <taxon>Pterygota</taxon>
        <taxon>Palaeoptera</taxon>
        <taxon>Odonata</taxon>
        <taxon>Epiprocta</taxon>
        <taxon>Anisoptera</taxon>
        <taxon>Libelluloidea</taxon>
        <taxon>Libellulidae</taxon>
        <taxon>Ladona</taxon>
    </lineage>
</organism>
<dbReference type="AlphaFoldDB" id="A0A8K0P493"/>
<evidence type="ECO:0000256" key="2">
    <source>
        <dbReference type="ARBA" id="ARBA00022840"/>
    </source>
</evidence>
<reference evidence="4" key="2">
    <citation type="submission" date="2017-10" db="EMBL/GenBank/DDBJ databases">
        <title>Ladona fulva Genome sequencing and assembly.</title>
        <authorList>
            <person name="Murali S."/>
            <person name="Richards S."/>
            <person name="Bandaranaike D."/>
            <person name="Bellair M."/>
            <person name="Blankenburg K."/>
            <person name="Chao H."/>
            <person name="Dinh H."/>
            <person name="Doddapaneni H."/>
            <person name="Dugan-Rocha S."/>
            <person name="Elkadiri S."/>
            <person name="Gnanaolivu R."/>
            <person name="Hernandez B."/>
            <person name="Skinner E."/>
            <person name="Javaid M."/>
            <person name="Lee S."/>
            <person name="Li M."/>
            <person name="Ming W."/>
            <person name="Munidasa M."/>
            <person name="Muniz J."/>
            <person name="Nguyen L."/>
            <person name="Hughes D."/>
            <person name="Osuji N."/>
            <person name="Pu L.-L."/>
            <person name="Puazo M."/>
            <person name="Qu C."/>
            <person name="Quiroz J."/>
            <person name="Raj R."/>
            <person name="Weissenberger G."/>
            <person name="Xin Y."/>
            <person name="Zou X."/>
            <person name="Han Y."/>
            <person name="Worley K."/>
            <person name="Muzny D."/>
            <person name="Gibbs R."/>
        </authorList>
    </citation>
    <scope>NUCLEOTIDE SEQUENCE</scope>
    <source>
        <strain evidence="4">Sampled in the wild</strain>
    </source>
</reference>
<evidence type="ECO:0000313" key="5">
    <source>
        <dbReference type="Proteomes" id="UP000792457"/>
    </source>
</evidence>
<dbReference type="InterPro" id="IPR001245">
    <property type="entry name" value="Ser-Thr/Tyr_kinase_cat_dom"/>
</dbReference>
<dbReference type="Pfam" id="PF07714">
    <property type="entry name" value="PK_Tyr_Ser-Thr"/>
    <property type="match status" value="1"/>
</dbReference>
<dbReference type="PANTHER" id="PTHR44535">
    <property type="entry name" value="PROTEIN CBG16200"/>
    <property type="match status" value="1"/>
</dbReference>
<evidence type="ECO:0000313" key="4">
    <source>
        <dbReference type="EMBL" id="KAG8232537.1"/>
    </source>
</evidence>